<reference evidence="8 9" key="1">
    <citation type="journal article" date="2022" name="Res Sq">
        <title>Evolution of multicellular longitudinally dividing oral cavity symbionts (Neisseriaceae).</title>
        <authorList>
            <person name="Nyongesa S."/>
            <person name="Weber P."/>
            <person name="Bernet E."/>
            <person name="Pullido F."/>
            <person name="Nieckarz M."/>
            <person name="Delaby M."/>
            <person name="Nieves C."/>
            <person name="Viehboeck T."/>
            <person name="Krause N."/>
            <person name="Rivera-Millot A."/>
            <person name="Nakamura A."/>
            <person name="Vischer N."/>
            <person name="VanNieuwenhze M."/>
            <person name="Brun Y."/>
            <person name="Cava F."/>
            <person name="Bulgheresi S."/>
            <person name="Veyrier F."/>
        </authorList>
    </citation>
    <scope>NUCLEOTIDE SEQUENCE [LARGE SCALE GENOMIC DNA]</scope>
    <source>
        <strain evidence="8 9">SN4</strain>
    </source>
</reference>
<dbReference type="PROSITE" id="PS50249">
    <property type="entry name" value="MPN"/>
    <property type="match status" value="1"/>
</dbReference>
<dbReference type="Gene3D" id="3.40.140.10">
    <property type="entry name" value="Cytidine Deaminase, domain 2"/>
    <property type="match status" value="1"/>
</dbReference>
<dbReference type="InterPro" id="IPR037518">
    <property type="entry name" value="MPN"/>
</dbReference>
<dbReference type="EMBL" id="CP091511">
    <property type="protein sequence ID" value="UOO91279.1"/>
    <property type="molecule type" value="Genomic_DNA"/>
</dbReference>
<dbReference type="RefSeq" id="WP_058357677.1">
    <property type="nucleotide sequence ID" value="NZ_CABKVG010000010.1"/>
</dbReference>
<dbReference type="PANTHER" id="PTHR30471:SF3">
    <property type="entry name" value="UPF0758 PROTEIN YEES-RELATED"/>
    <property type="match status" value="1"/>
</dbReference>
<feature type="domain" description="MPN" evidence="7">
    <location>
        <begin position="101"/>
        <end position="220"/>
    </location>
</feature>
<keyword evidence="1" id="KW-0645">Protease</keyword>
<name>A0ABY4E7N4_9NEIS</name>
<keyword evidence="9" id="KW-1185">Reference proteome</keyword>
<dbReference type="NCBIfam" id="NF000642">
    <property type="entry name" value="PRK00024.1"/>
    <property type="match status" value="1"/>
</dbReference>
<dbReference type="CDD" id="cd08071">
    <property type="entry name" value="MPN_DUF2466"/>
    <property type="match status" value="1"/>
</dbReference>
<evidence type="ECO:0000256" key="6">
    <source>
        <dbReference type="RuleBase" id="RU003797"/>
    </source>
</evidence>
<dbReference type="Gene3D" id="1.10.150.20">
    <property type="entry name" value="5' to 3' exonuclease, C-terminal subdomain"/>
    <property type="match status" value="1"/>
</dbReference>
<organism evidence="8 9">
    <name type="scientific">Vitreoscilla massiliensis</name>
    <dbReference type="NCBI Taxonomy" id="1689272"/>
    <lineage>
        <taxon>Bacteria</taxon>
        <taxon>Pseudomonadati</taxon>
        <taxon>Pseudomonadota</taxon>
        <taxon>Betaproteobacteria</taxon>
        <taxon>Neisseriales</taxon>
        <taxon>Neisseriaceae</taxon>
        <taxon>Vitreoscilla</taxon>
    </lineage>
</organism>
<dbReference type="NCBIfam" id="TIGR00608">
    <property type="entry name" value="radc"/>
    <property type="match status" value="1"/>
</dbReference>
<proteinExistence type="inferred from homology"/>
<accession>A0ABY4E7N4</accession>
<evidence type="ECO:0000259" key="7">
    <source>
        <dbReference type="PROSITE" id="PS50249"/>
    </source>
</evidence>
<evidence type="ECO:0000313" key="8">
    <source>
        <dbReference type="EMBL" id="UOO91279.1"/>
    </source>
</evidence>
<dbReference type="InterPro" id="IPR010994">
    <property type="entry name" value="RuvA_2-like"/>
</dbReference>
<protein>
    <submittedName>
        <fullName evidence="8">DNA repair protein RadC</fullName>
    </submittedName>
</protein>
<gene>
    <name evidence="8" type="primary">radC</name>
    <name evidence="8" type="ORF">LVJ82_14355</name>
</gene>
<evidence type="ECO:0000256" key="5">
    <source>
        <dbReference type="ARBA" id="ARBA00023049"/>
    </source>
</evidence>
<evidence type="ECO:0000256" key="1">
    <source>
        <dbReference type="ARBA" id="ARBA00022670"/>
    </source>
</evidence>
<comment type="similarity">
    <text evidence="6">Belongs to the UPF0758 family.</text>
</comment>
<evidence type="ECO:0000256" key="3">
    <source>
        <dbReference type="ARBA" id="ARBA00022801"/>
    </source>
</evidence>
<dbReference type="SUPFAM" id="SSF47781">
    <property type="entry name" value="RuvA domain 2-like"/>
    <property type="match status" value="1"/>
</dbReference>
<dbReference type="Pfam" id="PF04002">
    <property type="entry name" value="RadC"/>
    <property type="match status" value="1"/>
</dbReference>
<keyword evidence="3" id="KW-0378">Hydrolase</keyword>
<dbReference type="PANTHER" id="PTHR30471">
    <property type="entry name" value="DNA REPAIR PROTEIN RADC"/>
    <property type="match status" value="1"/>
</dbReference>
<dbReference type="PROSITE" id="PS01302">
    <property type="entry name" value="UPF0758"/>
    <property type="match status" value="1"/>
</dbReference>
<keyword evidence="4" id="KW-0862">Zinc</keyword>
<keyword evidence="2" id="KW-0479">Metal-binding</keyword>
<dbReference type="InterPro" id="IPR020891">
    <property type="entry name" value="UPF0758_CS"/>
</dbReference>
<dbReference type="Proteomes" id="UP000832011">
    <property type="component" value="Chromosome"/>
</dbReference>
<evidence type="ECO:0000256" key="2">
    <source>
        <dbReference type="ARBA" id="ARBA00022723"/>
    </source>
</evidence>
<keyword evidence="5" id="KW-0482">Metalloprotease</keyword>
<dbReference type="Pfam" id="PF20582">
    <property type="entry name" value="UPF0758_N"/>
    <property type="match status" value="1"/>
</dbReference>
<evidence type="ECO:0000313" key="9">
    <source>
        <dbReference type="Proteomes" id="UP000832011"/>
    </source>
</evidence>
<dbReference type="InterPro" id="IPR046778">
    <property type="entry name" value="UPF0758_N"/>
</dbReference>
<sequence length="220" mass="23885">MSIKDWPEGERPREKLLQAGVGVLSDAELLAVLLRVGSAGCSAVDNARSLIQHFGSLAAVMQASHADLTACKGMGDTAYSQFAVVLEIGRRVLLQQQQRLRIDTAEDLLPLLRLQFAGESVEVLYAALLDSNNQLLKLLPISRGSLSHHTVYARELAKLALQHHAAAIILAHNHPSGSLQPSTEDMVSTEYLQAALQLLDIRLLDHLIVTAHGHCSVWAP</sequence>
<dbReference type="InterPro" id="IPR025657">
    <property type="entry name" value="RadC_JAB"/>
</dbReference>
<evidence type="ECO:0000256" key="4">
    <source>
        <dbReference type="ARBA" id="ARBA00022833"/>
    </source>
</evidence>
<dbReference type="InterPro" id="IPR001405">
    <property type="entry name" value="UPF0758"/>
</dbReference>